<organism evidence="2 3">
    <name type="scientific">Actinomadura namibiensis</name>
    <dbReference type="NCBI Taxonomy" id="182080"/>
    <lineage>
        <taxon>Bacteria</taxon>
        <taxon>Bacillati</taxon>
        <taxon>Actinomycetota</taxon>
        <taxon>Actinomycetes</taxon>
        <taxon>Streptosporangiales</taxon>
        <taxon>Thermomonosporaceae</taxon>
        <taxon>Actinomadura</taxon>
    </lineage>
</organism>
<dbReference type="EMBL" id="JACJIA010000001">
    <property type="protein sequence ID" value="MBA8948651.1"/>
    <property type="molecule type" value="Genomic_DNA"/>
</dbReference>
<dbReference type="AlphaFoldDB" id="A0A7W3LIB7"/>
<reference evidence="2 3" key="1">
    <citation type="submission" date="2020-08" db="EMBL/GenBank/DDBJ databases">
        <title>Genomic Encyclopedia of Type Strains, Phase IV (KMG-IV): sequencing the most valuable type-strain genomes for metagenomic binning, comparative biology and taxonomic classification.</title>
        <authorList>
            <person name="Goeker M."/>
        </authorList>
    </citation>
    <scope>NUCLEOTIDE SEQUENCE [LARGE SCALE GENOMIC DNA]</scope>
    <source>
        <strain evidence="2 3">DSM 44197</strain>
    </source>
</reference>
<evidence type="ECO:0008006" key="4">
    <source>
        <dbReference type="Google" id="ProtNLM"/>
    </source>
</evidence>
<sequence length="227" mass="23154">MATLLAAIPADAAPCRKLPGGKFDCSVGSGGGSGGGGGSGNGNNGGGGGEIPTLPTDDQGLGLGGGDGDQPPPEPDTGMLAEWARTLTALPRPVVHTSPDKKTYVRVRTGLWVDNFVTVRSEPVRAGTQVVQATATPKSVVWELGETSLKCDDGGSKDGRSCGYTYKRSSAGQPGGAYQITAKIIWEVTWTCDGAGCESATGTLEDLSMDSAVTPLVVDEIQANTRQ</sequence>
<protein>
    <recommendedName>
        <fullName evidence="4">ATP/GTP-binding protein</fullName>
    </recommendedName>
</protein>
<evidence type="ECO:0000256" key="1">
    <source>
        <dbReference type="SAM" id="MobiDB-lite"/>
    </source>
</evidence>
<evidence type="ECO:0000313" key="2">
    <source>
        <dbReference type="EMBL" id="MBA8948651.1"/>
    </source>
</evidence>
<feature type="compositionally biased region" description="Gly residues" evidence="1">
    <location>
        <begin position="29"/>
        <end position="50"/>
    </location>
</feature>
<evidence type="ECO:0000313" key="3">
    <source>
        <dbReference type="Proteomes" id="UP000572680"/>
    </source>
</evidence>
<feature type="region of interest" description="Disordered" evidence="1">
    <location>
        <begin position="29"/>
        <end position="78"/>
    </location>
</feature>
<comment type="caution">
    <text evidence="2">The sequence shown here is derived from an EMBL/GenBank/DDBJ whole genome shotgun (WGS) entry which is preliminary data.</text>
</comment>
<dbReference type="RefSeq" id="WP_182841260.1">
    <property type="nucleotide sequence ID" value="NZ_BAAALP010000015.1"/>
</dbReference>
<accession>A0A7W3LIB7</accession>
<dbReference type="Proteomes" id="UP000572680">
    <property type="component" value="Unassembled WGS sequence"/>
</dbReference>
<name>A0A7W3LIB7_ACTNM</name>
<keyword evidence="3" id="KW-1185">Reference proteome</keyword>
<proteinExistence type="predicted"/>
<gene>
    <name evidence="2" type="ORF">HNR61_000249</name>
</gene>